<evidence type="ECO:0000256" key="10">
    <source>
        <dbReference type="ARBA" id="ARBA00024430"/>
    </source>
</evidence>
<name>A0A3Q3VK31_MOLML</name>
<dbReference type="InterPro" id="IPR052004">
    <property type="entry name" value="Dynein_assembly_factor_4"/>
</dbReference>
<dbReference type="STRING" id="94237.ENSMMOP00000001326"/>
<evidence type="ECO:0000256" key="4">
    <source>
        <dbReference type="ARBA" id="ARBA00022737"/>
    </source>
</evidence>
<sequence>MPLRVTNFSWTQTDSMVCITVPLKGIRVGNVDIISTDEYLKVHYPPNLFEAFLFEPVDDARSTVQFGNGAAVICLPKRTNKVWEHLMINDKEKKETRERALLKYQEKLSVESISKAEKKYKEKKYALETMIKIEKEERDSIQKLKNNEQENHTAKLTAWQVRQKEEAQLKLNGQRENKKNLNAMTEKQETQHSEDGDHVHLPDPRPTGIIQVSFTSRVFPTALRESRMPEEEEWLNREAEARRAVKADIEDLKDLTEVERYTDCFKDKGDKCYAAGDYLGAVNSYSLAIRLNRKIPALYSNRAVCHLKLRNFHKAIDDSSQALDLLTPPVDNNAAARVKAHVRRGSALCHLQLYAEGLQDYQKALQIDRYNEALQADTQRIRNIIQNTAATQKMDQT</sequence>
<keyword evidence="6" id="KW-0524">Neurogenesis</keyword>
<dbReference type="Pfam" id="PF04969">
    <property type="entry name" value="CS"/>
    <property type="match status" value="1"/>
</dbReference>
<dbReference type="OMA" id="ELAAWHF"/>
<dbReference type="InterPro" id="IPR011990">
    <property type="entry name" value="TPR-like_helical_dom_sf"/>
</dbReference>
<dbReference type="PANTHER" id="PTHR46492:SF1">
    <property type="entry name" value="DYNEIN AXONEMAL ASSEMBLY FACTOR 4"/>
    <property type="match status" value="1"/>
</dbReference>
<evidence type="ECO:0000256" key="8">
    <source>
        <dbReference type="ARBA" id="ARBA00023273"/>
    </source>
</evidence>
<evidence type="ECO:0000256" key="2">
    <source>
        <dbReference type="ARBA" id="ARBA00004487"/>
    </source>
</evidence>
<keyword evidence="8" id="KW-0966">Cell projection</keyword>
<dbReference type="SUPFAM" id="SSF48452">
    <property type="entry name" value="TPR-like"/>
    <property type="match status" value="1"/>
</dbReference>
<keyword evidence="7" id="KW-0539">Nucleus</keyword>
<dbReference type="SMART" id="SM00028">
    <property type="entry name" value="TPR"/>
    <property type="match status" value="3"/>
</dbReference>
<reference evidence="13" key="1">
    <citation type="submission" date="2025-08" db="UniProtKB">
        <authorList>
            <consortium name="Ensembl"/>
        </authorList>
    </citation>
    <scope>IDENTIFICATION</scope>
</reference>
<evidence type="ECO:0000256" key="7">
    <source>
        <dbReference type="ARBA" id="ARBA00023242"/>
    </source>
</evidence>
<feature type="region of interest" description="Disordered" evidence="11">
    <location>
        <begin position="184"/>
        <end position="207"/>
    </location>
</feature>
<evidence type="ECO:0000256" key="1">
    <source>
        <dbReference type="ARBA" id="ARBA00004123"/>
    </source>
</evidence>
<dbReference type="GO" id="GO:0036159">
    <property type="term" value="P:inner dynein arm assembly"/>
    <property type="evidence" value="ECO:0007669"/>
    <property type="project" value="TreeGrafter"/>
</dbReference>
<dbReference type="InterPro" id="IPR007052">
    <property type="entry name" value="CS_dom"/>
</dbReference>
<dbReference type="Ensembl" id="ENSMMOT00000001354.1">
    <property type="protein sequence ID" value="ENSMMOP00000001326.1"/>
    <property type="gene ID" value="ENSMMOG00000000937.1"/>
</dbReference>
<keyword evidence="3" id="KW-0963">Cytoplasm</keyword>
<dbReference type="FunFam" id="1.25.40.10:FF:000176">
    <property type="entry name" value="dynein assembly factor 4, axonemal isoform X1"/>
    <property type="match status" value="1"/>
</dbReference>
<dbReference type="GO" id="GO:0007368">
    <property type="term" value="P:determination of left/right symmetry"/>
    <property type="evidence" value="ECO:0007669"/>
    <property type="project" value="TreeGrafter"/>
</dbReference>
<dbReference type="Gene3D" id="2.60.40.790">
    <property type="match status" value="1"/>
</dbReference>
<evidence type="ECO:0000256" key="6">
    <source>
        <dbReference type="ARBA" id="ARBA00022902"/>
    </source>
</evidence>
<keyword evidence="14" id="KW-1185">Reference proteome</keyword>
<dbReference type="Gene3D" id="1.25.40.10">
    <property type="entry name" value="Tetratricopeptide repeat domain"/>
    <property type="match status" value="1"/>
</dbReference>
<dbReference type="PANTHER" id="PTHR46492">
    <property type="entry name" value="DYNEIN ASSEMBLY FACTOR 4, AXONEMAL"/>
    <property type="match status" value="1"/>
</dbReference>
<dbReference type="InterPro" id="IPR008978">
    <property type="entry name" value="HSP20-like_chaperone"/>
</dbReference>
<keyword evidence="5" id="KW-0802">TPR repeat</keyword>
<keyword evidence="4" id="KW-0677">Repeat</keyword>
<dbReference type="GO" id="GO:0120293">
    <property type="term" value="C:dynein axonemal particle"/>
    <property type="evidence" value="ECO:0007669"/>
    <property type="project" value="UniProtKB-SubCell"/>
</dbReference>
<dbReference type="PROSITE" id="PS51203">
    <property type="entry name" value="CS"/>
    <property type="match status" value="1"/>
</dbReference>
<dbReference type="GO" id="GO:0043005">
    <property type="term" value="C:neuron projection"/>
    <property type="evidence" value="ECO:0007669"/>
    <property type="project" value="UniProtKB-SubCell"/>
</dbReference>
<comment type="subcellular location">
    <subcellularLocation>
        <location evidence="2">Cell projection</location>
        <location evidence="2">Neuron projection</location>
    </subcellularLocation>
    <subcellularLocation>
        <location evidence="9">Dynein axonemal particle</location>
    </subcellularLocation>
    <subcellularLocation>
        <location evidence="1">Nucleus</location>
    </subcellularLocation>
</comment>
<dbReference type="CDD" id="cd06469">
    <property type="entry name" value="p23_DYX1C1_like"/>
    <property type="match status" value="1"/>
</dbReference>
<dbReference type="GO" id="GO:0007399">
    <property type="term" value="P:nervous system development"/>
    <property type="evidence" value="ECO:0007669"/>
    <property type="project" value="UniProtKB-KW"/>
</dbReference>
<dbReference type="GO" id="GO:0005634">
    <property type="term" value="C:nucleus"/>
    <property type="evidence" value="ECO:0007669"/>
    <property type="project" value="UniProtKB-SubCell"/>
</dbReference>
<dbReference type="AlphaFoldDB" id="A0A3Q3VK31"/>
<dbReference type="GO" id="GO:0007507">
    <property type="term" value="P:heart development"/>
    <property type="evidence" value="ECO:0007669"/>
    <property type="project" value="TreeGrafter"/>
</dbReference>
<reference evidence="13" key="2">
    <citation type="submission" date="2025-09" db="UniProtKB">
        <authorList>
            <consortium name="Ensembl"/>
        </authorList>
    </citation>
    <scope>IDENTIFICATION</scope>
</reference>
<evidence type="ECO:0000256" key="9">
    <source>
        <dbReference type="ARBA" id="ARBA00024190"/>
    </source>
</evidence>
<dbReference type="GO" id="GO:0005576">
    <property type="term" value="C:extracellular region"/>
    <property type="evidence" value="ECO:0007669"/>
    <property type="project" value="GOC"/>
</dbReference>
<feature type="compositionally biased region" description="Basic and acidic residues" evidence="11">
    <location>
        <begin position="186"/>
        <end position="203"/>
    </location>
</feature>
<dbReference type="GO" id="GO:0030331">
    <property type="term" value="F:nuclear estrogen receptor binding"/>
    <property type="evidence" value="ECO:0007669"/>
    <property type="project" value="TreeGrafter"/>
</dbReference>
<organism evidence="13 14">
    <name type="scientific">Mola mola</name>
    <name type="common">Ocean sunfish</name>
    <name type="synonym">Tetraodon mola</name>
    <dbReference type="NCBI Taxonomy" id="94237"/>
    <lineage>
        <taxon>Eukaryota</taxon>
        <taxon>Metazoa</taxon>
        <taxon>Chordata</taxon>
        <taxon>Craniata</taxon>
        <taxon>Vertebrata</taxon>
        <taxon>Euteleostomi</taxon>
        <taxon>Actinopterygii</taxon>
        <taxon>Neopterygii</taxon>
        <taxon>Teleostei</taxon>
        <taxon>Neoteleostei</taxon>
        <taxon>Acanthomorphata</taxon>
        <taxon>Eupercaria</taxon>
        <taxon>Tetraodontiformes</taxon>
        <taxon>Molidae</taxon>
        <taxon>Mola</taxon>
    </lineage>
</organism>
<evidence type="ECO:0000259" key="12">
    <source>
        <dbReference type="PROSITE" id="PS51203"/>
    </source>
</evidence>
<dbReference type="GO" id="GO:0036158">
    <property type="term" value="P:outer dynein arm assembly"/>
    <property type="evidence" value="ECO:0007669"/>
    <property type="project" value="TreeGrafter"/>
</dbReference>
<evidence type="ECO:0000256" key="11">
    <source>
        <dbReference type="SAM" id="MobiDB-lite"/>
    </source>
</evidence>
<dbReference type="SUPFAM" id="SSF49764">
    <property type="entry name" value="HSP20-like chaperones"/>
    <property type="match status" value="1"/>
</dbReference>
<proteinExistence type="predicted"/>
<dbReference type="Proteomes" id="UP000261620">
    <property type="component" value="Unplaced"/>
</dbReference>
<evidence type="ECO:0000313" key="14">
    <source>
        <dbReference type="Proteomes" id="UP000261620"/>
    </source>
</evidence>
<evidence type="ECO:0000256" key="3">
    <source>
        <dbReference type="ARBA" id="ARBA00022490"/>
    </source>
</evidence>
<protein>
    <recommendedName>
        <fullName evidence="10">Dynein axonemal assembly factor 4</fullName>
    </recommendedName>
</protein>
<dbReference type="GO" id="GO:0003351">
    <property type="term" value="P:epithelial cilium movement involved in extracellular fluid movement"/>
    <property type="evidence" value="ECO:0007669"/>
    <property type="project" value="TreeGrafter"/>
</dbReference>
<evidence type="ECO:0000256" key="5">
    <source>
        <dbReference type="ARBA" id="ARBA00022803"/>
    </source>
</evidence>
<accession>A0A3Q3VK31</accession>
<dbReference type="InterPro" id="IPR019734">
    <property type="entry name" value="TPR_rpt"/>
</dbReference>
<feature type="domain" description="CS" evidence="12">
    <location>
        <begin position="3"/>
        <end position="87"/>
    </location>
</feature>
<dbReference type="InterPro" id="IPR037894">
    <property type="entry name" value="CS_DYX1C1"/>
</dbReference>
<evidence type="ECO:0000313" key="13">
    <source>
        <dbReference type="Ensembl" id="ENSMMOP00000001326.1"/>
    </source>
</evidence>